<protein>
    <submittedName>
        <fullName evidence="2">Unannotated protein</fullName>
    </submittedName>
</protein>
<feature type="domain" description="Glycosyl transferase family 1" evidence="1">
    <location>
        <begin position="198"/>
        <end position="345"/>
    </location>
</feature>
<gene>
    <name evidence="2" type="ORF">UFOPK2360_00138</name>
</gene>
<evidence type="ECO:0000313" key="2">
    <source>
        <dbReference type="EMBL" id="CAB4675410.1"/>
    </source>
</evidence>
<dbReference type="EMBL" id="CAEZXH010000004">
    <property type="protein sequence ID" value="CAB4675410.1"/>
    <property type="molecule type" value="Genomic_DNA"/>
</dbReference>
<sequence>MSAQEIVLLLAPSQDSKGAAGPAFIERHRKYAQELHGANSKNPILVIGCKSSAKPGAVIVEEANFKVFSLGNNDGKFLKVAQIARSTVKSKSWKIKRYICGNPWESFFPALLMKYIFGLRAKMQIQYHGCFYEKAWLKISFKNQLMYLLTKFSILLGDSFRFVTIEQMQEMIKRNPKLGGKSFAVPLPTPIPITTTPTNSTENVIGYLGRIHPERNPELWLESIRNLNLKRQDFKCVVAGSGPDEKNFIAKLIDLLGPTRVTFKGHVSANQLEDFWNEITILLSTSDIESYGLAIREAILRGKKCVAVTSVGARDAKKNFNDAITLAKLDPVEIAQSIAGEIEINKSNLNLESIRNKQEFLNASYVSELVNSWR</sequence>
<organism evidence="2">
    <name type="scientific">freshwater metagenome</name>
    <dbReference type="NCBI Taxonomy" id="449393"/>
    <lineage>
        <taxon>unclassified sequences</taxon>
        <taxon>metagenomes</taxon>
        <taxon>ecological metagenomes</taxon>
    </lineage>
</organism>
<dbReference type="AlphaFoldDB" id="A0A6J6MM80"/>
<dbReference type="GO" id="GO:0016757">
    <property type="term" value="F:glycosyltransferase activity"/>
    <property type="evidence" value="ECO:0007669"/>
    <property type="project" value="InterPro"/>
</dbReference>
<evidence type="ECO:0000259" key="1">
    <source>
        <dbReference type="Pfam" id="PF00534"/>
    </source>
</evidence>
<dbReference type="InterPro" id="IPR050194">
    <property type="entry name" value="Glycosyltransferase_grp1"/>
</dbReference>
<reference evidence="2" key="1">
    <citation type="submission" date="2020-05" db="EMBL/GenBank/DDBJ databases">
        <authorList>
            <person name="Chiriac C."/>
            <person name="Salcher M."/>
            <person name="Ghai R."/>
            <person name="Kavagutti S V."/>
        </authorList>
    </citation>
    <scope>NUCLEOTIDE SEQUENCE</scope>
</reference>
<accession>A0A6J6MM80</accession>
<dbReference type="SUPFAM" id="SSF53756">
    <property type="entry name" value="UDP-Glycosyltransferase/glycogen phosphorylase"/>
    <property type="match status" value="1"/>
</dbReference>
<dbReference type="PANTHER" id="PTHR45947">
    <property type="entry name" value="SULFOQUINOVOSYL TRANSFERASE SQD2"/>
    <property type="match status" value="1"/>
</dbReference>
<dbReference type="PANTHER" id="PTHR45947:SF3">
    <property type="entry name" value="SULFOQUINOVOSYL TRANSFERASE SQD2"/>
    <property type="match status" value="1"/>
</dbReference>
<proteinExistence type="predicted"/>
<dbReference type="InterPro" id="IPR001296">
    <property type="entry name" value="Glyco_trans_1"/>
</dbReference>
<dbReference type="Pfam" id="PF00534">
    <property type="entry name" value="Glycos_transf_1"/>
    <property type="match status" value="1"/>
</dbReference>
<dbReference type="Gene3D" id="3.40.50.2000">
    <property type="entry name" value="Glycogen Phosphorylase B"/>
    <property type="match status" value="2"/>
</dbReference>
<name>A0A6J6MM80_9ZZZZ</name>